<keyword evidence="10" id="KW-1185">Reference proteome</keyword>
<evidence type="ECO:0000256" key="6">
    <source>
        <dbReference type="PIRSR" id="PIRSR600223-1"/>
    </source>
</evidence>
<evidence type="ECO:0000256" key="1">
    <source>
        <dbReference type="ARBA" id="ARBA00000677"/>
    </source>
</evidence>
<evidence type="ECO:0000313" key="10">
    <source>
        <dbReference type="Proteomes" id="UP000189941"/>
    </source>
</evidence>
<evidence type="ECO:0000256" key="4">
    <source>
        <dbReference type="ARBA" id="ARBA00013208"/>
    </source>
</evidence>
<evidence type="ECO:0000259" key="8">
    <source>
        <dbReference type="Pfam" id="PF10502"/>
    </source>
</evidence>
<dbReference type="PROSITE" id="PS00760">
    <property type="entry name" value="SPASE_I_2"/>
    <property type="match status" value="1"/>
</dbReference>
<sequence>MRVVRSLFNEFINLLFSITIAVVLFLIIKSYLVQPFQVEGHSMDLTLTDGSQMLLLKQTKIDRFDIVVFPDPMGSGQSYVKRLIGLPGDSLYVKDDVLYINNQPIAEPYLEPLKSQTEGIFTQDFSLWDTIGEEVIPEGYYFVLGDNRPASGDSRQFGLVPIESIQGETSIVYFPFNQIKKLNHYQLDATGQVMVE</sequence>
<evidence type="ECO:0000256" key="2">
    <source>
        <dbReference type="ARBA" id="ARBA00004401"/>
    </source>
</evidence>
<dbReference type="EC" id="3.4.21.89" evidence="4 7"/>
<dbReference type="InterPro" id="IPR019757">
    <property type="entry name" value="Pept_S26A_signal_pept_1_Lys-AS"/>
</dbReference>
<gene>
    <name evidence="9" type="ORF">SAMN02746011_00494</name>
</gene>
<comment type="catalytic activity">
    <reaction evidence="1 7">
        <text>Cleavage of hydrophobic, N-terminal signal or leader sequences from secreted and periplasmic proteins.</text>
        <dbReference type="EC" id="3.4.21.89"/>
    </reaction>
</comment>
<dbReference type="Pfam" id="PF10502">
    <property type="entry name" value="Peptidase_S26"/>
    <property type="match status" value="1"/>
</dbReference>
<comment type="subcellular location">
    <subcellularLocation>
        <location evidence="2">Cell membrane</location>
        <topology evidence="2">Single-pass type II membrane protein</topology>
    </subcellularLocation>
    <subcellularLocation>
        <location evidence="7">Membrane</location>
        <topology evidence="7">Single-pass type II membrane protein</topology>
    </subcellularLocation>
</comment>
<feature type="active site" evidence="6">
    <location>
        <position position="81"/>
    </location>
</feature>
<keyword evidence="7" id="KW-1133">Transmembrane helix</keyword>
<name>A0A1T4K0F5_9LACT</name>
<dbReference type="PRINTS" id="PR00727">
    <property type="entry name" value="LEADERPTASE"/>
</dbReference>
<dbReference type="InterPro" id="IPR019533">
    <property type="entry name" value="Peptidase_S26"/>
</dbReference>
<organism evidence="9 10">
    <name type="scientific">Globicatella sulfidifaciens DSM 15739</name>
    <dbReference type="NCBI Taxonomy" id="1121925"/>
    <lineage>
        <taxon>Bacteria</taxon>
        <taxon>Bacillati</taxon>
        <taxon>Bacillota</taxon>
        <taxon>Bacilli</taxon>
        <taxon>Lactobacillales</taxon>
        <taxon>Aerococcaceae</taxon>
        <taxon>Globicatella</taxon>
    </lineage>
</organism>
<dbReference type="Gene3D" id="2.10.109.10">
    <property type="entry name" value="Umud Fragment, subunit A"/>
    <property type="match status" value="1"/>
</dbReference>
<dbReference type="SUPFAM" id="SSF51306">
    <property type="entry name" value="LexA/Signal peptidase"/>
    <property type="match status" value="1"/>
</dbReference>
<dbReference type="Proteomes" id="UP000189941">
    <property type="component" value="Unassembled WGS sequence"/>
</dbReference>
<reference evidence="10" key="1">
    <citation type="submission" date="2017-02" db="EMBL/GenBank/DDBJ databases">
        <authorList>
            <person name="Varghese N."/>
            <person name="Submissions S."/>
        </authorList>
    </citation>
    <scope>NUCLEOTIDE SEQUENCE [LARGE SCALE GENOMIC DNA]</scope>
    <source>
        <strain evidence="10">DSM 15739</strain>
    </source>
</reference>
<dbReference type="PANTHER" id="PTHR43390:SF1">
    <property type="entry name" value="CHLOROPLAST PROCESSING PEPTIDASE"/>
    <property type="match status" value="1"/>
</dbReference>
<protein>
    <recommendedName>
        <fullName evidence="4 7">Signal peptidase I</fullName>
        <ecNumber evidence="4 7">3.4.21.89</ecNumber>
    </recommendedName>
</protein>
<dbReference type="GO" id="GO:0006465">
    <property type="term" value="P:signal peptide processing"/>
    <property type="evidence" value="ECO:0007669"/>
    <property type="project" value="InterPro"/>
</dbReference>
<dbReference type="AlphaFoldDB" id="A0A1T4K0F5"/>
<dbReference type="RefSeq" id="WP_078755328.1">
    <property type="nucleotide sequence ID" value="NZ_FUWO01000003.1"/>
</dbReference>
<dbReference type="InterPro" id="IPR019758">
    <property type="entry name" value="Pept_S26A_signal_pept_1_CS"/>
</dbReference>
<feature type="transmembrane region" description="Helical" evidence="7">
    <location>
        <begin position="12"/>
        <end position="32"/>
    </location>
</feature>
<keyword evidence="7" id="KW-0812">Transmembrane</keyword>
<dbReference type="InterPro" id="IPR036286">
    <property type="entry name" value="LexA/Signal_pep-like_sf"/>
</dbReference>
<dbReference type="InterPro" id="IPR000223">
    <property type="entry name" value="Pept_S26A_signal_pept_1"/>
</dbReference>
<dbReference type="STRING" id="1121925.SAMN02746011_00494"/>
<keyword evidence="5 7" id="KW-0378">Hydrolase</keyword>
<dbReference type="NCBIfam" id="TIGR02227">
    <property type="entry name" value="sigpep_I_bact"/>
    <property type="match status" value="1"/>
</dbReference>
<dbReference type="PANTHER" id="PTHR43390">
    <property type="entry name" value="SIGNAL PEPTIDASE I"/>
    <property type="match status" value="1"/>
</dbReference>
<evidence type="ECO:0000256" key="5">
    <source>
        <dbReference type="ARBA" id="ARBA00022801"/>
    </source>
</evidence>
<feature type="domain" description="Peptidase S26" evidence="8">
    <location>
        <begin position="13"/>
        <end position="174"/>
    </location>
</feature>
<dbReference type="CDD" id="cd06530">
    <property type="entry name" value="S26_SPase_I"/>
    <property type="match status" value="1"/>
</dbReference>
<comment type="similarity">
    <text evidence="3 7">Belongs to the peptidase S26 family.</text>
</comment>
<keyword evidence="7" id="KW-0472">Membrane</keyword>
<dbReference type="EMBL" id="FUWO01000003">
    <property type="protein sequence ID" value="SJZ35893.1"/>
    <property type="molecule type" value="Genomic_DNA"/>
</dbReference>
<dbReference type="PROSITE" id="PS00761">
    <property type="entry name" value="SPASE_I_3"/>
    <property type="match status" value="1"/>
</dbReference>
<dbReference type="GO" id="GO:0009003">
    <property type="term" value="F:signal peptidase activity"/>
    <property type="evidence" value="ECO:0007669"/>
    <property type="project" value="UniProtKB-EC"/>
</dbReference>
<proteinExistence type="inferred from homology"/>
<evidence type="ECO:0000256" key="3">
    <source>
        <dbReference type="ARBA" id="ARBA00009370"/>
    </source>
</evidence>
<feature type="active site" evidence="6">
    <location>
        <position position="42"/>
    </location>
</feature>
<accession>A0A1T4K0F5</accession>
<evidence type="ECO:0000256" key="7">
    <source>
        <dbReference type="RuleBase" id="RU362042"/>
    </source>
</evidence>
<keyword evidence="7" id="KW-0645">Protease</keyword>
<dbReference type="GO" id="GO:0005886">
    <property type="term" value="C:plasma membrane"/>
    <property type="evidence" value="ECO:0007669"/>
    <property type="project" value="UniProtKB-SubCell"/>
</dbReference>
<evidence type="ECO:0000313" key="9">
    <source>
        <dbReference type="EMBL" id="SJZ35893.1"/>
    </source>
</evidence>
<dbReference type="GO" id="GO:0004252">
    <property type="term" value="F:serine-type endopeptidase activity"/>
    <property type="evidence" value="ECO:0007669"/>
    <property type="project" value="InterPro"/>
</dbReference>